<dbReference type="HAMAP" id="MF_00790">
    <property type="entry name" value="Lipase_chap"/>
    <property type="match status" value="1"/>
</dbReference>
<keyword evidence="8 16" id="KW-0442">Lipid degradation</keyword>
<organism evidence="17 18">
    <name type="scientific">Pseudomonas paraeruginosa</name>
    <dbReference type="NCBI Taxonomy" id="2994495"/>
    <lineage>
        <taxon>Bacteria</taxon>
        <taxon>Pseudomonadati</taxon>
        <taxon>Pseudomonadota</taxon>
        <taxon>Gammaproteobacteria</taxon>
        <taxon>Pseudomonadales</taxon>
        <taxon>Pseudomonadaceae</taxon>
        <taxon>Pseudomonas</taxon>
    </lineage>
</organism>
<keyword evidence="12 16" id="KW-0143">Chaperone</keyword>
<evidence type="ECO:0000256" key="7">
    <source>
        <dbReference type="ARBA" id="ARBA00022692"/>
    </source>
</evidence>
<evidence type="ECO:0000256" key="9">
    <source>
        <dbReference type="ARBA" id="ARBA00022989"/>
    </source>
</evidence>
<evidence type="ECO:0000256" key="16">
    <source>
        <dbReference type="HAMAP-Rule" id="MF_00790"/>
    </source>
</evidence>
<dbReference type="GO" id="GO:0005886">
    <property type="term" value="C:plasma membrane"/>
    <property type="evidence" value="ECO:0007669"/>
    <property type="project" value="UniProtKB-SubCell"/>
</dbReference>
<keyword evidence="5 16" id="KW-1003">Cell membrane</keyword>
<evidence type="ECO:0000256" key="3">
    <source>
        <dbReference type="ARBA" id="ARBA00010358"/>
    </source>
</evidence>
<dbReference type="AlphaFoldDB" id="A0A2R3IY46"/>
<evidence type="ECO:0000256" key="4">
    <source>
        <dbReference type="ARBA" id="ARBA00019692"/>
    </source>
</evidence>
<evidence type="ECO:0000256" key="12">
    <source>
        <dbReference type="ARBA" id="ARBA00023186"/>
    </source>
</evidence>
<protein>
    <recommendedName>
        <fullName evidence="4 16">Lipase chaperone</fullName>
    </recommendedName>
    <alternativeName>
        <fullName evidence="16">Lipase activator protein</fullName>
    </alternativeName>
    <alternativeName>
        <fullName evidence="15 16">Lipase foldase</fullName>
    </alternativeName>
    <alternativeName>
        <fullName evidence="13 16">Lipase helper protein</fullName>
    </alternativeName>
    <alternativeName>
        <fullName evidence="14 16">Lipase modulator</fullName>
    </alternativeName>
</protein>
<dbReference type="GO" id="GO:0006457">
    <property type="term" value="P:protein folding"/>
    <property type="evidence" value="ECO:0007669"/>
    <property type="project" value="UniProtKB-UniRule"/>
</dbReference>
<evidence type="ECO:0000256" key="15">
    <source>
        <dbReference type="ARBA" id="ARBA00033028"/>
    </source>
</evidence>
<comment type="function">
    <text evidence="1 16">May be involved in the folding of the extracellular lipase during its passage through the periplasm.</text>
</comment>
<keyword evidence="10 16" id="KW-0443">Lipid metabolism</keyword>
<keyword evidence="11 16" id="KW-0472">Membrane</keyword>
<sequence>MKRTVLMILGSCVLAVAGAGLGWWLQEAPPAAQPQKVAEVPPRLAAPAVAAPAVSRAATAPPRSLPASLLGTEVNCPVETGADGHLRITKGLRLCFDYFLAAIGEERVEVLAARIRAELRSRLQEPARDEAEQTLAAYLAYMSGMAEFEQSEGVQEAGALDMGALRQRMERVRTLRMQYLSAEVIAAFYGDEDAYDRYTLARLELMRNKELSPQARAQQLAELERQLPDDIQDSLKAMNQYLNLKTLTDDWKQRGGSAEELHQIRQGLLGAEATARLEVLDQENASWDRRMGDWYAQRDELLKTPGLSEEDRERQLDDLRRSSFGNEAERRRVEALERIHDQALLSKQP</sequence>
<reference evidence="17 18" key="1">
    <citation type="submission" date="2018-02" db="EMBL/GenBank/DDBJ databases">
        <title>FDA/CDC Antimicrobial Resistant Isolate Bank Genome Sequencing.</title>
        <authorList>
            <person name="Benahmed F.H."/>
            <person name="Lutgring J.D."/>
            <person name="Yoo B."/>
            <person name="Machado M."/>
            <person name="Brown A."/>
            <person name="McAllister G."/>
            <person name="Perry A."/>
            <person name="Halpin A.L."/>
            <person name="Vavikolanu K."/>
            <person name="Ott S."/>
            <person name="Zhao X."/>
            <person name="Tallon L.J."/>
            <person name="Sadzewicz L."/>
            <person name="Aluvathingal J."/>
            <person name="Nadendla S."/>
            <person name="Voskania-kordi A."/>
            <person name="Simonyan V."/>
            <person name="Patel J."/>
            <person name="Shawar R.M."/>
        </authorList>
    </citation>
    <scope>NUCLEOTIDE SEQUENCE [LARGE SCALE GENOMIC DNA]</scope>
    <source>
        <strain evidence="17 18">AR_0356</strain>
    </source>
</reference>
<evidence type="ECO:0000313" key="18">
    <source>
        <dbReference type="Proteomes" id="UP000238390"/>
    </source>
</evidence>
<dbReference type="EMBL" id="CP027169">
    <property type="protein sequence ID" value="AVK06825.1"/>
    <property type="molecule type" value="Genomic_DNA"/>
</dbReference>
<keyword evidence="6 16" id="KW-0997">Cell inner membrane</keyword>
<evidence type="ECO:0000256" key="10">
    <source>
        <dbReference type="ARBA" id="ARBA00023098"/>
    </source>
</evidence>
<evidence type="ECO:0000256" key="13">
    <source>
        <dbReference type="ARBA" id="ARBA00030948"/>
    </source>
</evidence>
<comment type="similarity">
    <text evidence="3 16">Belongs to the lipase chaperone family.</text>
</comment>
<dbReference type="GO" id="GO:0016042">
    <property type="term" value="P:lipid catabolic process"/>
    <property type="evidence" value="ECO:0007669"/>
    <property type="project" value="UniProtKB-UniRule"/>
</dbReference>
<keyword evidence="7 16" id="KW-0812">Transmembrane</keyword>
<dbReference type="SUPFAM" id="SSF158855">
    <property type="entry name" value="Lipase chaperone-like"/>
    <property type="match status" value="1"/>
</dbReference>
<dbReference type="Pfam" id="PF03280">
    <property type="entry name" value="Lipase_chap"/>
    <property type="match status" value="1"/>
</dbReference>
<evidence type="ECO:0000256" key="1">
    <source>
        <dbReference type="ARBA" id="ARBA00003280"/>
    </source>
</evidence>
<evidence type="ECO:0000256" key="11">
    <source>
        <dbReference type="ARBA" id="ARBA00023136"/>
    </source>
</evidence>
<keyword evidence="18" id="KW-1185">Reference proteome</keyword>
<proteinExistence type="inferred from homology"/>
<name>A0A2R3IY46_9PSED</name>
<dbReference type="RefSeq" id="WP_058145931.1">
    <property type="nucleotide sequence ID" value="NZ_CP027169.1"/>
</dbReference>
<evidence type="ECO:0000256" key="8">
    <source>
        <dbReference type="ARBA" id="ARBA00022963"/>
    </source>
</evidence>
<evidence type="ECO:0000256" key="5">
    <source>
        <dbReference type="ARBA" id="ARBA00022475"/>
    </source>
</evidence>
<dbReference type="Proteomes" id="UP000238390">
    <property type="component" value="Chromosome"/>
</dbReference>
<evidence type="ECO:0000256" key="14">
    <source>
        <dbReference type="ARBA" id="ARBA00031542"/>
    </source>
</evidence>
<dbReference type="InterPro" id="IPR004961">
    <property type="entry name" value="Lipase_chaperone"/>
</dbReference>
<evidence type="ECO:0000313" key="17">
    <source>
        <dbReference type="EMBL" id="AVK06825.1"/>
    </source>
</evidence>
<comment type="subcellular location">
    <subcellularLocation>
        <location evidence="2">Cell inner membrane</location>
        <topology evidence="2">Single-pass membrane protein</topology>
        <orientation evidence="2">Periplasmic side</orientation>
    </subcellularLocation>
</comment>
<evidence type="ECO:0000256" key="2">
    <source>
        <dbReference type="ARBA" id="ARBA00004383"/>
    </source>
</evidence>
<evidence type="ECO:0000256" key="6">
    <source>
        <dbReference type="ARBA" id="ARBA00022519"/>
    </source>
</evidence>
<accession>A0A2R3IY46</accession>
<gene>
    <name evidence="16" type="primary">lifO</name>
    <name evidence="17" type="ORF">CSB93_0203</name>
</gene>
<keyword evidence="9 16" id="KW-1133">Transmembrane helix</keyword>
<dbReference type="GO" id="GO:0051082">
    <property type="term" value="F:unfolded protein binding"/>
    <property type="evidence" value="ECO:0007669"/>
    <property type="project" value="UniProtKB-UniRule"/>
</dbReference>